<keyword evidence="3" id="KW-1185">Reference proteome</keyword>
<evidence type="ECO:0000313" key="3">
    <source>
        <dbReference type="Proteomes" id="UP001445335"/>
    </source>
</evidence>
<evidence type="ECO:0000256" key="1">
    <source>
        <dbReference type="SAM" id="MobiDB-lite"/>
    </source>
</evidence>
<sequence length="338" mass="36026">MVSPSPRPAGLNSDRSDVSWRVLVSTSLGTDLVVVHKASATITALQEEVARVHSQRFPESGAVACTSLSLPRDSGGSERRYALWEEYSVVEALGADNQQVYAELQEAGNVLKGQLKHQVLAQTLQLAAAAVLRRRLKSRVDPSEGATGGASGDGSSVESGDEDADSAGDDGAADNEWDAARRERLRALARQPGAMARILELKARLSQENAAANTPAGAAGESAPGTPMPSDERQPSAPVAALLALKAGRAAPAREMPPATEYKAVGELRKATKAALVDFLNAERVARGDRPLKQIYQEFPRPDWWPLPAWDARQLDKGRATLLLVYNALRALQRGGSL</sequence>
<protein>
    <submittedName>
        <fullName evidence="2">Uncharacterized protein</fullName>
    </submittedName>
</protein>
<gene>
    <name evidence="2" type="ORF">WJX81_004494</name>
</gene>
<proteinExistence type="predicted"/>
<feature type="region of interest" description="Disordered" evidence="1">
    <location>
        <begin position="138"/>
        <end position="175"/>
    </location>
</feature>
<feature type="region of interest" description="Disordered" evidence="1">
    <location>
        <begin position="209"/>
        <end position="236"/>
    </location>
</feature>
<name>A0AAW1RHJ9_9CHLO</name>
<dbReference type="EMBL" id="JALJOU010000037">
    <property type="protein sequence ID" value="KAK9833299.1"/>
    <property type="molecule type" value="Genomic_DNA"/>
</dbReference>
<accession>A0AAW1RHJ9</accession>
<evidence type="ECO:0000313" key="2">
    <source>
        <dbReference type="EMBL" id="KAK9833299.1"/>
    </source>
</evidence>
<comment type="caution">
    <text evidence="2">The sequence shown here is derived from an EMBL/GenBank/DDBJ whole genome shotgun (WGS) entry which is preliminary data.</text>
</comment>
<dbReference type="AlphaFoldDB" id="A0AAW1RHJ9"/>
<organism evidence="2 3">
    <name type="scientific">Elliptochloris bilobata</name>
    <dbReference type="NCBI Taxonomy" id="381761"/>
    <lineage>
        <taxon>Eukaryota</taxon>
        <taxon>Viridiplantae</taxon>
        <taxon>Chlorophyta</taxon>
        <taxon>core chlorophytes</taxon>
        <taxon>Trebouxiophyceae</taxon>
        <taxon>Trebouxiophyceae incertae sedis</taxon>
        <taxon>Elliptochloris clade</taxon>
        <taxon>Elliptochloris</taxon>
    </lineage>
</organism>
<reference evidence="2 3" key="1">
    <citation type="journal article" date="2024" name="Nat. Commun.">
        <title>Phylogenomics reveals the evolutionary origins of lichenization in chlorophyte algae.</title>
        <authorList>
            <person name="Puginier C."/>
            <person name="Libourel C."/>
            <person name="Otte J."/>
            <person name="Skaloud P."/>
            <person name="Haon M."/>
            <person name="Grisel S."/>
            <person name="Petersen M."/>
            <person name="Berrin J.G."/>
            <person name="Delaux P.M."/>
            <person name="Dal Grande F."/>
            <person name="Keller J."/>
        </authorList>
    </citation>
    <scope>NUCLEOTIDE SEQUENCE [LARGE SCALE GENOMIC DNA]</scope>
    <source>
        <strain evidence="2 3">SAG 245.80</strain>
    </source>
</reference>
<feature type="compositionally biased region" description="Low complexity" evidence="1">
    <location>
        <begin position="209"/>
        <end position="223"/>
    </location>
</feature>
<dbReference type="Proteomes" id="UP001445335">
    <property type="component" value="Unassembled WGS sequence"/>
</dbReference>
<feature type="compositionally biased region" description="Acidic residues" evidence="1">
    <location>
        <begin position="159"/>
        <end position="175"/>
    </location>
</feature>